<protein>
    <recommendedName>
        <fullName evidence="6">Ubiquitin-like protease family profile domain-containing protein</fullName>
    </recommendedName>
</protein>
<dbReference type="Pfam" id="PF02902">
    <property type="entry name" value="Peptidase_C48"/>
    <property type="match status" value="1"/>
</dbReference>
<dbReference type="PROSITE" id="PS50600">
    <property type="entry name" value="ULP_PROTEASE"/>
    <property type="match status" value="1"/>
</dbReference>
<keyword evidence="2" id="KW-0645">Protease</keyword>
<evidence type="ECO:0000256" key="5">
    <source>
        <dbReference type="SAM" id="Coils"/>
    </source>
</evidence>
<dbReference type="PANTHER" id="PTHR46468:SF1">
    <property type="entry name" value="SENTRIN-SPECIFIC PROTEASE 8"/>
    <property type="match status" value="1"/>
</dbReference>
<reference evidence="7" key="1">
    <citation type="submission" date="2015-11" db="EMBL/GenBank/DDBJ databases">
        <title>De novo transcriptome assembly of four potential Pierce s Disease insect vectors from Arizona vineyards.</title>
        <authorList>
            <person name="Tassone E.E."/>
        </authorList>
    </citation>
    <scope>NUCLEOTIDE SEQUENCE</scope>
</reference>
<dbReference type="GO" id="GO:0000338">
    <property type="term" value="P:protein deneddylation"/>
    <property type="evidence" value="ECO:0007669"/>
    <property type="project" value="TreeGrafter"/>
</dbReference>
<organism evidence="7">
    <name type="scientific">Graphocephala atropunctata</name>
    <dbReference type="NCBI Taxonomy" id="36148"/>
    <lineage>
        <taxon>Eukaryota</taxon>
        <taxon>Metazoa</taxon>
        <taxon>Ecdysozoa</taxon>
        <taxon>Arthropoda</taxon>
        <taxon>Hexapoda</taxon>
        <taxon>Insecta</taxon>
        <taxon>Pterygota</taxon>
        <taxon>Neoptera</taxon>
        <taxon>Paraneoptera</taxon>
        <taxon>Hemiptera</taxon>
        <taxon>Auchenorrhyncha</taxon>
        <taxon>Membracoidea</taxon>
        <taxon>Cicadellidae</taxon>
        <taxon>Cicadellinae</taxon>
        <taxon>Cicadellini</taxon>
        <taxon>Graphocephala</taxon>
    </lineage>
</organism>
<evidence type="ECO:0000256" key="1">
    <source>
        <dbReference type="ARBA" id="ARBA00005234"/>
    </source>
</evidence>
<accession>A0A1B6MK80</accession>
<keyword evidence="5" id="KW-0175">Coiled coil</keyword>
<feature type="coiled-coil region" evidence="5">
    <location>
        <begin position="149"/>
        <end position="183"/>
    </location>
</feature>
<feature type="non-terminal residue" evidence="7">
    <location>
        <position position="537"/>
    </location>
</feature>
<dbReference type="EMBL" id="GEBQ01003708">
    <property type="protein sequence ID" value="JAT36269.1"/>
    <property type="molecule type" value="Transcribed_RNA"/>
</dbReference>
<comment type="similarity">
    <text evidence="1">Belongs to the peptidase C48 family.</text>
</comment>
<dbReference type="InterPro" id="IPR003653">
    <property type="entry name" value="Peptidase_C48_C"/>
</dbReference>
<dbReference type="GO" id="GO:0008234">
    <property type="term" value="F:cysteine-type peptidase activity"/>
    <property type="evidence" value="ECO:0007669"/>
    <property type="project" value="UniProtKB-KW"/>
</dbReference>
<keyword evidence="4" id="KW-0788">Thiol protease</keyword>
<keyword evidence="3" id="KW-0378">Hydrolase</keyword>
<evidence type="ECO:0000256" key="2">
    <source>
        <dbReference type="ARBA" id="ARBA00022670"/>
    </source>
</evidence>
<dbReference type="PANTHER" id="PTHR46468">
    <property type="entry name" value="SENTRIN-SPECIFIC PROTEASE 8"/>
    <property type="match status" value="1"/>
</dbReference>
<dbReference type="GO" id="GO:0019784">
    <property type="term" value="F:deNEDDylase activity"/>
    <property type="evidence" value="ECO:0007669"/>
    <property type="project" value="InterPro"/>
</dbReference>
<evidence type="ECO:0000256" key="4">
    <source>
        <dbReference type="ARBA" id="ARBA00022807"/>
    </source>
</evidence>
<dbReference type="InterPro" id="IPR044613">
    <property type="entry name" value="Nep1/2-like"/>
</dbReference>
<feature type="domain" description="Ubiquitin-like protease family profile" evidence="6">
    <location>
        <begin position="170"/>
        <end position="329"/>
    </location>
</feature>
<dbReference type="Gene3D" id="3.40.395.10">
    <property type="entry name" value="Adenoviral Proteinase, Chain A"/>
    <property type="match status" value="1"/>
</dbReference>
<dbReference type="InterPro" id="IPR038765">
    <property type="entry name" value="Papain-like_cys_pep_sf"/>
</dbReference>
<dbReference type="GO" id="GO:0006508">
    <property type="term" value="P:proteolysis"/>
    <property type="evidence" value="ECO:0007669"/>
    <property type="project" value="UniProtKB-KW"/>
</dbReference>
<sequence length="537" mass="61269">MMEETIYETPLHLNDKQEEILLALSGELNILAANNPEIDFEALSVHITDLLRFVDYLNVKCNKKREELQTISAEVKVLTSKLDLEKGIRQEEVDKSFRIQDQTELEIRSLSERIEFLQSSLRQRDLDISSVIAEKDSFKLKLDYLYNNIKNLKSENENKTKIIENLNLKIDLAKKEMSNLKKMSTDKWLEDNVIHDYFLSMQNITGDMSQCLFVSPSVSHLIKNGDKHIASDFLTSPSYQACKFVFVAISDSVGGANGGSGTHWSLIFIDKSRHHAYHLDSIVTFNDAPALTTVSNLNIPPENLFSVNCPQQSNGYECGINVIVNAKFIFNYYCRPKVQKTFVEWFLDSPSSPGDSVNNTEVCDFTVDRESVCRRVDCFSDATGQKVSPVMLKKSSDESWKLVRLKQTKAKSNKVKSLPVAKQSTHIECSNRFNSLSPQEPPDETVSYVRNVSGMWKQKSQNIMSKSKNVLRKEHVKSKRQAKTQSVTEKWEARIPDKMTYLLDETRDRISLQSDLIVKDDVNTESNTSRYNANVLL</sequence>
<proteinExistence type="inferred from homology"/>
<name>A0A1B6MK80_9HEMI</name>
<dbReference type="SUPFAM" id="SSF54001">
    <property type="entry name" value="Cysteine proteinases"/>
    <property type="match status" value="1"/>
</dbReference>
<feature type="coiled-coil region" evidence="5">
    <location>
        <begin position="61"/>
        <end position="120"/>
    </location>
</feature>
<dbReference type="AlphaFoldDB" id="A0A1B6MK80"/>
<evidence type="ECO:0000313" key="7">
    <source>
        <dbReference type="EMBL" id="JAT36269.1"/>
    </source>
</evidence>
<evidence type="ECO:0000256" key="3">
    <source>
        <dbReference type="ARBA" id="ARBA00022801"/>
    </source>
</evidence>
<evidence type="ECO:0000259" key="6">
    <source>
        <dbReference type="PROSITE" id="PS50600"/>
    </source>
</evidence>
<gene>
    <name evidence="7" type="ORF">g.12788</name>
</gene>